<reference evidence="3" key="1">
    <citation type="submission" date="2021-02" db="EMBL/GenBank/DDBJ databases">
        <authorList>
            <person name="Nowell W R."/>
        </authorList>
    </citation>
    <scope>NUCLEOTIDE SEQUENCE</scope>
</reference>
<accession>A0A814VGS2</accession>
<evidence type="ECO:0000313" key="4">
    <source>
        <dbReference type="EMBL" id="CAF1483426.1"/>
    </source>
</evidence>
<feature type="domain" description="ADP ribosyltransferase" evidence="2">
    <location>
        <begin position="227"/>
        <end position="386"/>
    </location>
</feature>
<sequence length="514" mass="59266">MAESRLQHTATTDQSTVVSNSADSSMIGSISHEPGDEIINKMIELGRITTNKLEQSIDTYTTKTPVVIVLSANIDQSDFNFQDLNKQLQNISPSTEWYTDQDQCIDSLTSANDVNALLILYNYSYVDIIPLINFIPQIHAIYLFHHQLNNENYAVLGTKNFLSLNSSISFDELDSSFMYTQLFKEILMEMKYDKKKAKADFIKFCRDPSTSVDFKSNDVNQFEKHYDENSAIWWYTKANFLFSNVNKALRNQDMKVLMKMAFFLQDLHNDIKKRWLEDNHRSNITVYRGQGLPSRKFEEMKKSKGALFSFNCFLSTSKNRLVAKMLAESVRSQNDTTGIIFQIEIDPTVSSASFTSVERLSNFPEEQEILFSMHSVFRISDMEEVEERLWLVKLSATDKHDPDLNNLADFLKKEISFAEGWSRMALFMEKIGNFDGALEIYNDLYDATNGDDQPSQMIQRIVLGESIVNSHLFKGEHGAARVYYELLLNFWFQRLPADDFLIGLLYLKYGMTFA</sequence>
<dbReference type="EMBL" id="CAJNOR010004201">
    <property type="protein sequence ID" value="CAF1483426.1"/>
    <property type="molecule type" value="Genomic_DNA"/>
</dbReference>
<evidence type="ECO:0000313" key="5">
    <source>
        <dbReference type="Proteomes" id="UP000663828"/>
    </source>
</evidence>
<comment type="caution">
    <text evidence="3">The sequence shown here is derived from an EMBL/GenBank/DDBJ whole genome shotgun (WGS) entry which is preliminary data.</text>
</comment>
<keyword evidence="5" id="KW-1185">Reference proteome</keyword>
<dbReference type="Pfam" id="PF03496">
    <property type="entry name" value="ADPrib_exo_Tox"/>
    <property type="match status" value="1"/>
</dbReference>
<dbReference type="SUPFAM" id="SSF56399">
    <property type="entry name" value="ADP-ribosylation"/>
    <property type="match status" value="1"/>
</dbReference>
<dbReference type="GO" id="GO:0005576">
    <property type="term" value="C:extracellular region"/>
    <property type="evidence" value="ECO:0007669"/>
    <property type="project" value="InterPro"/>
</dbReference>
<dbReference type="PROSITE" id="PS51996">
    <property type="entry name" value="TR_MART"/>
    <property type="match status" value="1"/>
</dbReference>
<dbReference type="InterPro" id="IPR003540">
    <property type="entry name" value="ADP-ribosyltransferase"/>
</dbReference>
<dbReference type="EMBL" id="CAJNOJ010000142">
    <property type="protein sequence ID" value="CAF1190673.1"/>
    <property type="molecule type" value="Genomic_DNA"/>
</dbReference>
<dbReference type="OrthoDB" id="10058761at2759"/>
<evidence type="ECO:0000313" key="3">
    <source>
        <dbReference type="EMBL" id="CAF1190673.1"/>
    </source>
</evidence>
<dbReference type="Gene3D" id="3.90.176.10">
    <property type="entry name" value="Toxin ADP-ribosyltransferase, Chain A, domain 1"/>
    <property type="match status" value="1"/>
</dbReference>
<evidence type="ECO:0000259" key="2">
    <source>
        <dbReference type="Pfam" id="PF03496"/>
    </source>
</evidence>
<feature type="region of interest" description="Disordered" evidence="1">
    <location>
        <begin position="1"/>
        <end position="32"/>
    </location>
</feature>
<dbReference type="Proteomes" id="UP000663828">
    <property type="component" value="Unassembled WGS sequence"/>
</dbReference>
<dbReference type="AlphaFoldDB" id="A0A814VGS2"/>
<organism evidence="3 6">
    <name type="scientific">Adineta ricciae</name>
    <name type="common">Rotifer</name>
    <dbReference type="NCBI Taxonomy" id="249248"/>
    <lineage>
        <taxon>Eukaryota</taxon>
        <taxon>Metazoa</taxon>
        <taxon>Spiralia</taxon>
        <taxon>Gnathifera</taxon>
        <taxon>Rotifera</taxon>
        <taxon>Eurotatoria</taxon>
        <taxon>Bdelloidea</taxon>
        <taxon>Adinetida</taxon>
        <taxon>Adinetidae</taxon>
        <taxon>Adineta</taxon>
    </lineage>
</organism>
<protein>
    <recommendedName>
        <fullName evidence="2">ADP ribosyltransferase domain-containing protein</fullName>
    </recommendedName>
</protein>
<name>A0A814VGS2_ADIRI</name>
<evidence type="ECO:0000256" key="1">
    <source>
        <dbReference type="SAM" id="MobiDB-lite"/>
    </source>
</evidence>
<dbReference type="Proteomes" id="UP000663852">
    <property type="component" value="Unassembled WGS sequence"/>
</dbReference>
<proteinExistence type="predicted"/>
<gene>
    <name evidence="3" type="ORF">EDS130_LOCUS24786</name>
    <name evidence="4" type="ORF">XAT740_LOCUS38663</name>
</gene>
<evidence type="ECO:0000313" key="6">
    <source>
        <dbReference type="Proteomes" id="UP000663852"/>
    </source>
</evidence>
<feature type="compositionally biased region" description="Polar residues" evidence="1">
    <location>
        <begin position="7"/>
        <end position="28"/>
    </location>
</feature>